<dbReference type="EMBL" id="AJ237977">
    <property type="protein sequence ID" value="CAB58173.1"/>
    <property type="molecule type" value="mRNA"/>
</dbReference>
<accession>Q9U602</accession>
<dbReference type="Gene3D" id="3.30.1120.90">
    <property type="entry name" value="Nucleosome assembly protein"/>
    <property type="match status" value="1"/>
</dbReference>
<dbReference type="FunFam" id="1.20.5.1500:FF:000001">
    <property type="entry name" value="Nucleosome assembly protein 1-like 1"/>
    <property type="match status" value="1"/>
</dbReference>
<evidence type="ECO:0000313" key="4">
    <source>
        <dbReference type="EMBL" id="CAB58173.1"/>
    </source>
</evidence>
<evidence type="ECO:0000256" key="1">
    <source>
        <dbReference type="ARBA" id="ARBA00009947"/>
    </source>
</evidence>
<dbReference type="Pfam" id="PF00956">
    <property type="entry name" value="NAP"/>
    <property type="match status" value="1"/>
</dbReference>
<dbReference type="InterPro" id="IPR037231">
    <property type="entry name" value="NAP-like_sf"/>
</dbReference>
<feature type="region of interest" description="Disordered" evidence="3">
    <location>
        <begin position="294"/>
        <end position="321"/>
    </location>
</feature>
<evidence type="ECO:0000256" key="3">
    <source>
        <dbReference type="SAM" id="MobiDB-lite"/>
    </source>
</evidence>
<name>Q9U602_ANISI</name>
<dbReference type="Gene3D" id="1.20.5.1500">
    <property type="match status" value="1"/>
</dbReference>
<proteinExistence type="evidence at transcript level"/>
<sequence>MLRPAGYDGEALTDVVSTLPKSIKRRIQALKKLQLEGIHVEAKFYARVHQLEKEFAPMFDALHEKRKEIVTGEHEPTDEECNYPIINGLTEEEVKKMDEASAPEPSEGTKGVPDFWLNLLKSVDHLAEMIQEHDEPILKHLYDITVEIGENPDSYTLFFHFTPNEYFKQTVLKKWYRIQLTPDEDDPFDFEGPMFVEAKGTEIEWNEGKNVTQKVVKRKQKKGTGAGRFVTKTVKADSFFNFFDVKTTKADLNEDDKDFEEQQLLRVDFETGQLIRDQIVPRAVLYYTGEAVEDDIYDDYDEDEEDDEDELEGEEDSEHDE</sequence>
<dbReference type="AlphaFoldDB" id="Q9U602"/>
<dbReference type="SUPFAM" id="SSF143113">
    <property type="entry name" value="NAP-like"/>
    <property type="match status" value="1"/>
</dbReference>
<dbReference type="GO" id="GO:0006334">
    <property type="term" value="P:nucleosome assembly"/>
    <property type="evidence" value="ECO:0007669"/>
    <property type="project" value="InterPro"/>
</dbReference>
<protein>
    <submittedName>
        <fullName evidence="4">Putative nucleosome binding protein</fullName>
    </submittedName>
</protein>
<evidence type="ECO:0000256" key="2">
    <source>
        <dbReference type="RuleBase" id="RU003876"/>
    </source>
</evidence>
<dbReference type="GO" id="GO:0005634">
    <property type="term" value="C:nucleus"/>
    <property type="evidence" value="ECO:0007669"/>
    <property type="project" value="InterPro"/>
</dbReference>
<dbReference type="PANTHER" id="PTHR11875">
    <property type="entry name" value="TESTIS-SPECIFIC Y-ENCODED PROTEIN"/>
    <property type="match status" value="1"/>
</dbReference>
<reference evidence="4" key="2">
    <citation type="submission" date="1999-10" db="EMBL/GenBank/DDBJ databases">
        <title>Molecular cloning of allergens from Anisakis simplex (third stage larvae) which bind human IgE.</title>
        <authorList>
            <person name="Arrieta I."/>
            <person name="Luis V."/>
            <person name="Victoria D."/>
            <person name="Carlos P."/>
            <person name="Jesus G.C."/>
            <person name="Manuel D."/>
            <person name="Blanca C."/>
            <person name="Pilar P."/>
            <person name="Fernando V."/>
            <person name="Carlos L."/>
        </authorList>
    </citation>
    <scope>NUCLEOTIDE SEQUENCE</scope>
</reference>
<dbReference type="InterPro" id="IPR002164">
    <property type="entry name" value="NAP_family"/>
</dbReference>
<reference evidence="4" key="1">
    <citation type="submission" date="1999-04" db="EMBL/GenBank/DDBJ databases">
        <authorList>
            <person name="Lahoz C."/>
        </authorList>
    </citation>
    <scope>NUCLEOTIDE SEQUENCE</scope>
</reference>
<organism evidence="4">
    <name type="scientific">Anisakis simplex</name>
    <name type="common">Herring worm</name>
    <dbReference type="NCBI Taxonomy" id="6269"/>
    <lineage>
        <taxon>Eukaryota</taxon>
        <taxon>Metazoa</taxon>
        <taxon>Ecdysozoa</taxon>
        <taxon>Nematoda</taxon>
        <taxon>Chromadorea</taxon>
        <taxon>Rhabditida</taxon>
        <taxon>Spirurina</taxon>
        <taxon>Ascaridomorpha</taxon>
        <taxon>Ascaridoidea</taxon>
        <taxon>Anisakidae</taxon>
        <taxon>Anisakis</taxon>
        <taxon>Anisakis simplex complex</taxon>
    </lineage>
</organism>
<comment type="similarity">
    <text evidence="1 2">Belongs to the nucleosome assembly protein (NAP) family.</text>
</comment>